<feature type="compositionally biased region" description="Basic and acidic residues" evidence="7">
    <location>
        <begin position="373"/>
        <end position="386"/>
    </location>
</feature>
<dbReference type="InterPro" id="IPR050710">
    <property type="entry name" value="Band7/mec-2_domain"/>
</dbReference>
<dbReference type="AlphaFoldDB" id="A0A4R8IFI2"/>
<evidence type="ECO:0000313" key="9">
    <source>
        <dbReference type="EMBL" id="TDX99275.1"/>
    </source>
</evidence>
<keyword evidence="10" id="KW-1185">Reference proteome</keyword>
<evidence type="ECO:0000259" key="8">
    <source>
        <dbReference type="SMART" id="SM00244"/>
    </source>
</evidence>
<dbReference type="CDD" id="cd03404">
    <property type="entry name" value="SPFH_HflK"/>
    <property type="match status" value="1"/>
</dbReference>
<keyword evidence="9" id="KW-0378">Hydrolase</keyword>
<evidence type="ECO:0000313" key="10">
    <source>
        <dbReference type="Proteomes" id="UP000294914"/>
    </source>
</evidence>
<keyword evidence="4 6" id="KW-1133">Transmembrane helix</keyword>
<dbReference type="GO" id="GO:0016020">
    <property type="term" value="C:membrane"/>
    <property type="evidence" value="ECO:0007669"/>
    <property type="project" value="UniProtKB-SubCell"/>
</dbReference>
<evidence type="ECO:0000256" key="3">
    <source>
        <dbReference type="ARBA" id="ARBA00022692"/>
    </source>
</evidence>
<dbReference type="InterPro" id="IPR036013">
    <property type="entry name" value="Band_7/SPFH_dom_sf"/>
</dbReference>
<evidence type="ECO:0000256" key="6">
    <source>
        <dbReference type="RuleBase" id="RU364113"/>
    </source>
</evidence>
<dbReference type="InterPro" id="IPR010201">
    <property type="entry name" value="HflK"/>
</dbReference>
<keyword evidence="5 6" id="KW-0472">Membrane</keyword>
<dbReference type="InterPro" id="IPR020980">
    <property type="entry name" value="Membrane_HflK_N"/>
</dbReference>
<dbReference type="PANTHER" id="PTHR43327:SF2">
    <property type="entry name" value="MODULATOR OF FTSH PROTEASE HFLK"/>
    <property type="match status" value="1"/>
</dbReference>
<feature type="region of interest" description="Disordered" evidence="7">
    <location>
        <begin position="1"/>
        <end position="26"/>
    </location>
</feature>
<keyword evidence="3 6" id="KW-0812">Transmembrane</keyword>
<comment type="function">
    <text evidence="6">HflC and HflK could encode or regulate a protease.</text>
</comment>
<dbReference type="Gene3D" id="3.30.479.30">
    <property type="entry name" value="Band 7 domain"/>
    <property type="match status" value="1"/>
</dbReference>
<reference evidence="9 10" key="1">
    <citation type="submission" date="2019-03" db="EMBL/GenBank/DDBJ databases">
        <title>Genomic Encyclopedia of Type Strains, Phase IV (KMG-IV): sequencing the most valuable type-strain genomes for metagenomic binning, comparative biology and taxonomic classification.</title>
        <authorList>
            <person name="Goeker M."/>
        </authorList>
    </citation>
    <scope>NUCLEOTIDE SEQUENCE [LARGE SCALE GENOMIC DNA]</scope>
    <source>
        <strain evidence="9 10">DSM 16326</strain>
    </source>
</reference>
<feature type="compositionally biased region" description="Polar residues" evidence="7">
    <location>
        <begin position="7"/>
        <end position="22"/>
    </location>
</feature>
<dbReference type="RefSeq" id="WP_134084997.1">
    <property type="nucleotide sequence ID" value="NZ_SOQX01000008.1"/>
</dbReference>
<dbReference type="GO" id="GO:0006508">
    <property type="term" value="P:proteolysis"/>
    <property type="evidence" value="ECO:0007669"/>
    <property type="project" value="UniProtKB-KW"/>
</dbReference>
<dbReference type="Proteomes" id="UP000294914">
    <property type="component" value="Unassembled WGS sequence"/>
</dbReference>
<evidence type="ECO:0000256" key="4">
    <source>
        <dbReference type="ARBA" id="ARBA00022989"/>
    </source>
</evidence>
<dbReference type="SMART" id="SM00244">
    <property type="entry name" value="PHB"/>
    <property type="match status" value="1"/>
</dbReference>
<keyword evidence="9" id="KW-0645">Protease</keyword>
<dbReference type="SUPFAM" id="SSF117892">
    <property type="entry name" value="Band 7/SPFH domain"/>
    <property type="match status" value="1"/>
</dbReference>
<sequence length="386" mass="43248">MAWNEPGGSNNKDPWGNRNNQGPPDLDEVIKKLQAKFGGLFGGKGGGGGPRIPGAGGSIGLSFIALVLAAIWALSGIYIVNEGKEAVVLRFGEFQSIQPPGPHWHPRFIDTVEIVDVSNVRSVHIGEGSQEALMLTQDENIVDMEFVVQYNVRDSRRFLYHVRDPEVSLKHVTQSAVREIVGNNDMEHIITEGRDKIASEAWDRIQGILDSYETGLQVRGFNMQKAQPPRQVMAAFDDVAAAREDREKYMNQAMGFANNILPRAEGQAQRFLEEAKAYRDQKIAVAEGDAERFTDVLVEYKKAPAVTRERLYLEAIEEILGKTSKVMVDIQNGNNLMYLPLDQIMKRSKNSDTKVDSGSGPFQQQVEDFGLDQMRERENRSREERQ</sequence>
<evidence type="ECO:0000256" key="5">
    <source>
        <dbReference type="ARBA" id="ARBA00023136"/>
    </source>
</evidence>
<evidence type="ECO:0000256" key="2">
    <source>
        <dbReference type="ARBA" id="ARBA00006971"/>
    </source>
</evidence>
<dbReference type="InterPro" id="IPR001107">
    <property type="entry name" value="Band_7"/>
</dbReference>
<gene>
    <name evidence="9" type="ORF">EDC23_2485</name>
</gene>
<comment type="caution">
    <text evidence="9">The sequence shown here is derived from an EMBL/GenBank/DDBJ whole genome shotgun (WGS) entry which is preliminary data.</text>
</comment>
<protein>
    <recommendedName>
        <fullName evidence="6">Protein HflK</fullName>
    </recommendedName>
</protein>
<comment type="subcellular location">
    <subcellularLocation>
        <location evidence="1">Membrane</location>
        <topology evidence="1">Single-pass membrane protein</topology>
    </subcellularLocation>
</comment>
<feature type="transmembrane region" description="Helical" evidence="6">
    <location>
        <begin position="59"/>
        <end position="80"/>
    </location>
</feature>
<feature type="domain" description="Band 7" evidence="8">
    <location>
        <begin position="75"/>
        <end position="240"/>
    </location>
</feature>
<dbReference type="GO" id="GO:0008233">
    <property type="term" value="F:peptidase activity"/>
    <property type="evidence" value="ECO:0007669"/>
    <property type="project" value="UniProtKB-KW"/>
</dbReference>
<dbReference type="Pfam" id="PF12221">
    <property type="entry name" value="HflK_N"/>
    <property type="match status" value="1"/>
</dbReference>
<dbReference type="OrthoDB" id="9779595at2"/>
<evidence type="ECO:0000256" key="7">
    <source>
        <dbReference type="SAM" id="MobiDB-lite"/>
    </source>
</evidence>
<dbReference type="Pfam" id="PF01145">
    <property type="entry name" value="Band_7"/>
    <property type="match status" value="1"/>
</dbReference>
<evidence type="ECO:0000256" key="1">
    <source>
        <dbReference type="ARBA" id="ARBA00004167"/>
    </source>
</evidence>
<accession>A0A4R8IFI2</accession>
<proteinExistence type="inferred from homology"/>
<dbReference type="EMBL" id="SOQX01000008">
    <property type="protein sequence ID" value="TDX99275.1"/>
    <property type="molecule type" value="Genomic_DNA"/>
</dbReference>
<comment type="subunit">
    <text evidence="6">HflC and HflK may interact to form a multimeric complex.</text>
</comment>
<name>A0A4R8IFI2_9GAMM</name>
<dbReference type="PANTHER" id="PTHR43327">
    <property type="entry name" value="STOMATIN-LIKE PROTEIN 2, MITOCHONDRIAL"/>
    <property type="match status" value="1"/>
</dbReference>
<dbReference type="NCBIfam" id="TIGR01933">
    <property type="entry name" value="hflK"/>
    <property type="match status" value="1"/>
</dbReference>
<organism evidence="9 10">
    <name type="scientific">Thiohalophilus thiocyanatoxydans</name>
    <dbReference type="NCBI Taxonomy" id="381308"/>
    <lineage>
        <taxon>Bacteria</taxon>
        <taxon>Pseudomonadati</taxon>
        <taxon>Pseudomonadota</taxon>
        <taxon>Gammaproteobacteria</taxon>
        <taxon>Thiohalomonadales</taxon>
        <taxon>Thiohalophilaceae</taxon>
        <taxon>Thiohalophilus</taxon>
    </lineage>
</organism>
<feature type="region of interest" description="Disordered" evidence="7">
    <location>
        <begin position="349"/>
        <end position="386"/>
    </location>
</feature>
<comment type="similarity">
    <text evidence="2 6">Belongs to the band 7/mec-2 family. HflK subfamily.</text>
</comment>